<reference evidence="5 6" key="1">
    <citation type="submission" date="2022-11" db="EMBL/GenBank/DDBJ databases">
        <title>Minimal conservation of predation-associated metabolite biosynthetic gene clusters underscores biosynthetic potential of Myxococcota including descriptions for ten novel species: Archangium lansinium sp. nov., Myxococcus landrumus sp. nov., Nannocystis bai.</title>
        <authorList>
            <person name="Ahearne A."/>
            <person name="Stevens C."/>
            <person name="Dowd S."/>
        </authorList>
    </citation>
    <scope>NUCLEOTIDE SEQUENCE [LARGE SCALE GENOMIC DNA]</scope>
    <source>
        <strain evidence="5 6">BB15-2</strain>
    </source>
</reference>
<comment type="caution">
    <text evidence="5">The sequence shown here is derived from an EMBL/GenBank/DDBJ whole genome shotgun (WGS) entry which is preliminary data.</text>
</comment>
<dbReference type="PANTHER" id="PTHR43656:SF2">
    <property type="entry name" value="BINDING OXIDOREDUCTASE, PUTATIVE (AFU_ORTHOLOGUE AFUA_2G08260)-RELATED"/>
    <property type="match status" value="1"/>
</dbReference>
<evidence type="ECO:0000259" key="4">
    <source>
        <dbReference type="Pfam" id="PF00724"/>
    </source>
</evidence>
<sequence length="456" mass="48709">MSTVRLTDPIDIGALRLPNRLYRAPVLEGAGGADDPAAVYARHFVPNAAAGVGLIIQGNTIVCPEGRTSPGMSAIGERERMLALAPLTRAVHDAGGKIVTQLGHGGLFALEGWHTKFAPVRSSPPYAPSPLPLWLRALHRSQTHVLTTAEVQQLIARFGHVAAWAREAGYDGVQLAASNAKLLHQFLSPIFNRRRDRYGGDIHGRMTFIREIREAIAREAGADFPVLLKYTAVELTPIGRGIDLGEGVEIARMAEAAGFAALTPVIADALPNTSIARGEFPRASFDNPGLRRRLLEATGSRMRAALVHVGMFLSSRKYPLSPMWNREVFRAIKAAVSLPVFAVGGIRTPAEAAEILARGEADMIGIGRPFYAEPDLARRFLAASGPSDTTATACESCNRCIVPQMLGMPGVCYNPGSLRAAKIRSPLRAVPGVASAVGTPSDDSMSGPRERVRSVG</sequence>
<gene>
    <name evidence="5" type="ORF">POL25_27355</name>
</gene>
<feature type="region of interest" description="Disordered" evidence="3">
    <location>
        <begin position="433"/>
        <end position="456"/>
    </location>
</feature>
<dbReference type="InterPro" id="IPR013785">
    <property type="entry name" value="Aldolase_TIM"/>
</dbReference>
<keyword evidence="1" id="KW-0285">Flavoprotein</keyword>
<evidence type="ECO:0000256" key="3">
    <source>
        <dbReference type="SAM" id="MobiDB-lite"/>
    </source>
</evidence>
<dbReference type="InterPro" id="IPR001155">
    <property type="entry name" value="OxRdtase_FMN_N"/>
</dbReference>
<feature type="domain" description="NADH:flavin oxidoreductase/NADH oxidase N-terminal" evidence="4">
    <location>
        <begin position="305"/>
        <end position="379"/>
    </location>
</feature>
<evidence type="ECO:0000313" key="6">
    <source>
        <dbReference type="Proteomes" id="UP001221686"/>
    </source>
</evidence>
<dbReference type="InterPro" id="IPR051799">
    <property type="entry name" value="NADH_flavin_oxidoreductase"/>
</dbReference>
<proteinExistence type="predicted"/>
<keyword evidence="6" id="KW-1185">Reference proteome</keyword>
<evidence type="ECO:0000313" key="5">
    <source>
        <dbReference type="EMBL" id="MDC0720652.1"/>
    </source>
</evidence>
<accession>A0ABT5E465</accession>
<feature type="domain" description="NADH:flavin oxidoreductase/NADH oxidase N-terminal" evidence="4">
    <location>
        <begin position="7"/>
        <end position="247"/>
    </location>
</feature>
<dbReference type="CDD" id="cd02803">
    <property type="entry name" value="OYE_like_FMN_family"/>
    <property type="match status" value="1"/>
</dbReference>
<dbReference type="SUPFAM" id="SSF51395">
    <property type="entry name" value="FMN-linked oxidoreductases"/>
    <property type="match status" value="1"/>
</dbReference>
<dbReference type="Proteomes" id="UP001221686">
    <property type="component" value="Unassembled WGS sequence"/>
</dbReference>
<dbReference type="PANTHER" id="PTHR43656">
    <property type="entry name" value="BINDING OXIDOREDUCTASE, PUTATIVE (AFU_ORTHOLOGUE AFUA_2G08260)-RELATED"/>
    <property type="match status" value="1"/>
</dbReference>
<dbReference type="EMBL" id="JAQNDL010000003">
    <property type="protein sequence ID" value="MDC0720652.1"/>
    <property type="molecule type" value="Genomic_DNA"/>
</dbReference>
<protein>
    <submittedName>
        <fullName evidence="5">NADH:flavin oxidoreductase</fullName>
    </submittedName>
</protein>
<organism evidence="5 6">
    <name type="scientific">Nannocystis bainbridge</name>
    <dbReference type="NCBI Taxonomy" id="2995303"/>
    <lineage>
        <taxon>Bacteria</taxon>
        <taxon>Pseudomonadati</taxon>
        <taxon>Myxococcota</taxon>
        <taxon>Polyangia</taxon>
        <taxon>Nannocystales</taxon>
        <taxon>Nannocystaceae</taxon>
        <taxon>Nannocystis</taxon>
    </lineage>
</organism>
<dbReference type="Gene3D" id="3.20.20.70">
    <property type="entry name" value="Aldolase class I"/>
    <property type="match status" value="1"/>
</dbReference>
<name>A0ABT5E465_9BACT</name>
<keyword evidence="2" id="KW-0560">Oxidoreductase</keyword>
<dbReference type="RefSeq" id="WP_272089161.1">
    <property type="nucleotide sequence ID" value="NZ_JAQNDL010000003.1"/>
</dbReference>
<dbReference type="Pfam" id="PF00724">
    <property type="entry name" value="Oxidored_FMN"/>
    <property type="match status" value="2"/>
</dbReference>
<evidence type="ECO:0000256" key="1">
    <source>
        <dbReference type="ARBA" id="ARBA00022630"/>
    </source>
</evidence>
<evidence type="ECO:0000256" key="2">
    <source>
        <dbReference type="ARBA" id="ARBA00023002"/>
    </source>
</evidence>